<dbReference type="AlphaFoldDB" id="A0A1M2W5J4"/>
<dbReference type="EMBL" id="MNAD01000194">
    <property type="protein sequence ID" value="OJT15135.1"/>
    <property type="molecule type" value="Genomic_DNA"/>
</dbReference>
<dbReference type="OMA" id="WEATEIR"/>
<protein>
    <recommendedName>
        <fullName evidence="4">LysM domain-containing protein</fullName>
    </recommendedName>
</protein>
<dbReference type="InterPro" id="IPR036779">
    <property type="entry name" value="LysM_dom_sf"/>
</dbReference>
<organism evidence="2 3">
    <name type="scientific">Trametes pubescens</name>
    <name type="common">White-rot fungus</name>
    <dbReference type="NCBI Taxonomy" id="154538"/>
    <lineage>
        <taxon>Eukaryota</taxon>
        <taxon>Fungi</taxon>
        <taxon>Dikarya</taxon>
        <taxon>Basidiomycota</taxon>
        <taxon>Agaricomycotina</taxon>
        <taxon>Agaricomycetes</taxon>
        <taxon>Polyporales</taxon>
        <taxon>Polyporaceae</taxon>
        <taxon>Trametes</taxon>
    </lineage>
</organism>
<dbReference type="OrthoDB" id="2107166at2759"/>
<evidence type="ECO:0000313" key="2">
    <source>
        <dbReference type="EMBL" id="OJT15135.1"/>
    </source>
</evidence>
<sequence length="293" mass="31586">MNVDGSVRDEDIFVVEDEDESESDADSPTDEGQESVAESTPVDTESATYDARRNPSASSNTIVGGASHREAEGFGALLEPDAIAQQAATTTSGTAPKYYIRPDDTLIGISLKLKVDARLLCRLNSLPASTLRTTPHLLHTRSFLTLPPSAPAPPPLSPAELAADEERQARLARERAETRFQAMTKETDRGVAKAYVALAGLPDDEAGMVKGYEKENGLRKRRVTSSGDDGASGHLESRAMDCYFDDEEWEAGERAEGRKAALPPFPYAAAGESSRVAAAGKVAAEKSWWRWTD</sequence>
<accession>A0A1M2W5J4</accession>
<comment type="caution">
    <text evidence="2">The sequence shown here is derived from an EMBL/GenBank/DDBJ whole genome shotgun (WGS) entry which is preliminary data.</text>
</comment>
<feature type="compositionally biased region" description="Acidic residues" evidence="1">
    <location>
        <begin position="12"/>
        <end position="33"/>
    </location>
</feature>
<evidence type="ECO:0000313" key="3">
    <source>
        <dbReference type="Proteomes" id="UP000184267"/>
    </source>
</evidence>
<proteinExistence type="predicted"/>
<name>A0A1M2W5J4_TRAPU</name>
<evidence type="ECO:0008006" key="4">
    <source>
        <dbReference type="Google" id="ProtNLM"/>
    </source>
</evidence>
<reference evidence="2 3" key="1">
    <citation type="submission" date="2016-10" db="EMBL/GenBank/DDBJ databases">
        <title>Genome sequence of the basidiomycete white-rot fungus Trametes pubescens.</title>
        <authorList>
            <person name="Makela M.R."/>
            <person name="Granchi Z."/>
            <person name="Peng M."/>
            <person name="De Vries R.P."/>
            <person name="Grigoriev I."/>
            <person name="Riley R."/>
            <person name="Hilden K."/>
        </authorList>
    </citation>
    <scope>NUCLEOTIDE SEQUENCE [LARGE SCALE GENOMIC DNA]</scope>
    <source>
        <strain evidence="2 3">FBCC735</strain>
    </source>
</reference>
<feature type="compositionally biased region" description="Basic and acidic residues" evidence="1">
    <location>
        <begin position="1"/>
        <end position="11"/>
    </location>
</feature>
<gene>
    <name evidence="2" type="ORF">TRAPUB_8307</name>
</gene>
<dbReference type="Gene3D" id="3.10.350.10">
    <property type="entry name" value="LysM domain"/>
    <property type="match status" value="1"/>
</dbReference>
<evidence type="ECO:0000256" key="1">
    <source>
        <dbReference type="SAM" id="MobiDB-lite"/>
    </source>
</evidence>
<keyword evidence="3" id="KW-1185">Reference proteome</keyword>
<dbReference type="Proteomes" id="UP000184267">
    <property type="component" value="Unassembled WGS sequence"/>
</dbReference>
<feature type="region of interest" description="Disordered" evidence="1">
    <location>
        <begin position="1"/>
        <end position="66"/>
    </location>
</feature>
<feature type="compositionally biased region" description="Polar residues" evidence="1">
    <location>
        <begin position="36"/>
        <end position="47"/>
    </location>
</feature>